<proteinExistence type="predicted"/>
<evidence type="ECO:0000313" key="3">
    <source>
        <dbReference type="EMBL" id="QSB06869.1"/>
    </source>
</evidence>
<evidence type="ECO:0000313" key="4">
    <source>
        <dbReference type="Proteomes" id="UP000662939"/>
    </source>
</evidence>
<dbReference type="Pfam" id="PF04072">
    <property type="entry name" value="LCM"/>
    <property type="match status" value="1"/>
</dbReference>
<dbReference type="Gene3D" id="3.40.50.150">
    <property type="entry name" value="Vaccinia Virus protein VP39"/>
    <property type="match status" value="1"/>
</dbReference>
<protein>
    <submittedName>
        <fullName evidence="3">Class I SAM-dependent methyltransferase</fullName>
    </submittedName>
</protein>
<keyword evidence="4" id="KW-1185">Reference proteome</keyword>
<dbReference type="EMBL" id="CP070496">
    <property type="protein sequence ID" value="QSB06869.1"/>
    <property type="molecule type" value="Genomic_DNA"/>
</dbReference>
<dbReference type="PANTHER" id="PTHR43619:SF2">
    <property type="entry name" value="S-ADENOSYL-L-METHIONINE-DEPENDENT METHYLTRANSFERASES SUPERFAMILY PROTEIN"/>
    <property type="match status" value="1"/>
</dbReference>
<dbReference type="GO" id="GO:0032259">
    <property type="term" value="P:methylation"/>
    <property type="evidence" value="ECO:0007669"/>
    <property type="project" value="UniProtKB-KW"/>
</dbReference>
<evidence type="ECO:0000256" key="2">
    <source>
        <dbReference type="ARBA" id="ARBA00022679"/>
    </source>
</evidence>
<dbReference type="AlphaFoldDB" id="A0A895XU98"/>
<dbReference type="InterPro" id="IPR029063">
    <property type="entry name" value="SAM-dependent_MTases_sf"/>
</dbReference>
<dbReference type="Proteomes" id="UP000662939">
    <property type="component" value="Chromosome"/>
</dbReference>
<dbReference type="SUPFAM" id="SSF53335">
    <property type="entry name" value="S-adenosyl-L-methionine-dependent methyltransferases"/>
    <property type="match status" value="1"/>
</dbReference>
<dbReference type="InterPro" id="IPR007213">
    <property type="entry name" value="Ppm1/Ppm2/Tcmp"/>
</dbReference>
<name>A0A895XU98_9ACTN</name>
<gene>
    <name evidence="3" type="ORF">JQS30_08280</name>
</gene>
<dbReference type="KEGG" id="nav:JQS30_08280"/>
<dbReference type="PANTHER" id="PTHR43619">
    <property type="entry name" value="S-ADENOSYL-L-METHIONINE-DEPENDENT METHYLTRANSFERASE YKTD-RELATED"/>
    <property type="match status" value="1"/>
</dbReference>
<accession>A0A895XU98</accession>
<keyword evidence="1 3" id="KW-0489">Methyltransferase</keyword>
<dbReference type="GO" id="GO:0008168">
    <property type="term" value="F:methyltransferase activity"/>
    <property type="evidence" value="ECO:0007669"/>
    <property type="project" value="UniProtKB-KW"/>
</dbReference>
<organism evidence="3 4">
    <name type="scientific">Natronoglycomyces albus</name>
    <dbReference type="NCBI Taxonomy" id="2811108"/>
    <lineage>
        <taxon>Bacteria</taxon>
        <taxon>Bacillati</taxon>
        <taxon>Actinomycetota</taxon>
        <taxon>Actinomycetes</taxon>
        <taxon>Glycomycetales</taxon>
        <taxon>Glycomycetaceae</taxon>
        <taxon>Natronoglycomyces</taxon>
    </lineage>
</organism>
<dbReference type="RefSeq" id="WP_213172876.1">
    <property type="nucleotide sequence ID" value="NZ_CP070496.1"/>
</dbReference>
<sequence>MGVDVAESIQATAYLAAACRAVETSARKPRLSDPYAERIIASHPDGARIRKGLLGAGTDEVVHRTILLDRLLARAALTAGTTVVNLGAGFCTRPYRLDLSECAEVIEADAPALIKAKETLLADADPSCPVRRVPLDVRDVNQLAALLNPIEGPLVVVTEGLLVYLPRTDLAAIAATINASAAQRWLTDIVGLSSAAAMEQLAQKSGAGLNLYGLGDLRPFEDNGWTVTDYRPLPVPARPGSRTKTGASSTDVVDGVLELTAYKTE</sequence>
<reference evidence="3" key="1">
    <citation type="submission" date="2021-02" db="EMBL/GenBank/DDBJ databases">
        <title>Natronoglycomyces albus gen. nov., sp. nov, a haloalkaliphilic actinobacterium from a soda solonchak soil.</title>
        <authorList>
            <person name="Sorokin D.Y."/>
            <person name="Khijniak T.V."/>
            <person name="Zakharycheva A.P."/>
            <person name="Boueva O.V."/>
            <person name="Ariskina E.V."/>
            <person name="Hahnke R.L."/>
            <person name="Bunk B."/>
            <person name="Sproer C."/>
            <person name="Schumann P."/>
            <person name="Evtushenko L.I."/>
            <person name="Kublanov I.V."/>
        </authorList>
    </citation>
    <scope>NUCLEOTIDE SEQUENCE</scope>
    <source>
        <strain evidence="3">DSM 106290</strain>
    </source>
</reference>
<evidence type="ECO:0000256" key="1">
    <source>
        <dbReference type="ARBA" id="ARBA00022603"/>
    </source>
</evidence>
<keyword evidence="2" id="KW-0808">Transferase</keyword>